<dbReference type="RefSeq" id="WP_065468697.1">
    <property type="nucleotide sequence ID" value="NZ_FLTX01000036.1"/>
</dbReference>
<name>A0A1C3NM24_9XANT</name>
<sequence length="77" mass="8612">MKVQHTTACHSLIAEPIAPVTWKQQCQQADAIEQQARDALIDRLVTHARQIEVSDVQDAQTTVAVLESMANTLFKRL</sequence>
<reference evidence="2 3" key="1">
    <citation type="submission" date="2016-06" db="EMBL/GenBank/DDBJ databases">
        <authorList>
            <person name="Kjaerup R.B."/>
            <person name="Dalgaard T.S."/>
            <person name="Juul-Madsen H.R."/>
        </authorList>
    </citation>
    <scope>NUCLEOTIDE SEQUENCE [LARGE SCALE GENOMIC DNA]</scope>
    <source>
        <strain evidence="2">LMG947</strain>
    </source>
</reference>
<evidence type="ECO:0000313" key="3">
    <source>
        <dbReference type="Proteomes" id="UP000092503"/>
    </source>
</evidence>
<proteinExistence type="predicted"/>
<protein>
    <submittedName>
        <fullName evidence="2">Uncharacterized protein</fullName>
    </submittedName>
</protein>
<evidence type="ECO:0000313" key="1">
    <source>
        <dbReference type="EMBL" id="PPV06690.1"/>
    </source>
</evidence>
<organism evidence="2 3">
    <name type="scientific">Xanthomonas bromi</name>
    <dbReference type="NCBI Taxonomy" id="56449"/>
    <lineage>
        <taxon>Bacteria</taxon>
        <taxon>Pseudomonadati</taxon>
        <taxon>Pseudomonadota</taxon>
        <taxon>Gammaproteobacteria</taxon>
        <taxon>Lysobacterales</taxon>
        <taxon>Lysobacteraceae</taxon>
        <taxon>Xanthomonas</taxon>
    </lineage>
</organism>
<dbReference type="EMBL" id="MDCE01000013">
    <property type="protein sequence ID" value="PPV06690.1"/>
    <property type="molecule type" value="Genomic_DNA"/>
</dbReference>
<dbReference type="AlphaFoldDB" id="A0A1C3NM24"/>
<dbReference type="Proteomes" id="UP000239710">
    <property type="component" value="Unassembled WGS sequence"/>
</dbReference>
<evidence type="ECO:0000313" key="2">
    <source>
        <dbReference type="EMBL" id="SBV51473.1"/>
    </source>
</evidence>
<dbReference type="Proteomes" id="UP000092503">
    <property type="component" value="Unassembled WGS sequence"/>
</dbReference>
<accession>A0A1C3NM24</accession>
<dbReference type="STRING" id="56449.XBLMG947_2262"/>
<evidence type="ECO:0000313" key="4">
    <source>
        <dbReference type="Proteomes" id="UP000239710"/>
    </source>
</evidence>
<gene>
    <name evidence="2" type="ORF">XBLMG947_2262</name>
    <name evidence="1" type="ORF">XbrCFBP1976_10505</name>
</gene>
<keyword evidence="4" id="KW-1185">Reference proteome</keyword>
<reference evidence="1 4" key="2">
    <citation type="submission" date="2016-08" db="EMBL/GenBank/DDBJ databases">
        <title>Evolution of the type three secretion system and type three effector repertoires in Xanthomonas.</title>
        <authorList>
            <person name="Merda D."/>
            <person name="Briand M."/>
            <person name="Bosis E."/>
            <person name="Rousseau C."/>
            <person name="Portier P."/>
            <person name="Jacques M.-A."/>
            <person name="Fischer-Le Saux M."/>
        </authorList>
    </citation>
    <scope>NUCLEOTIDE SEQUENCE [LARGE SCALE GENOMIC DNA]</scope>
    <source>
        <strain evidence="1 4">CFBP1976</strain>
    </source>
</reference>
<dbReference type="EMBL" id="FLTX01000036">
    <property type="protein sequence ID" value="SBV51473.1"/>
    <property type="molecule type" value="Genomic_DNA"/>
</dbReference>